<dbReference type="EMBL" id="SRLO01000538">
    <property type="protein sequence ID" value="TNN52689.1"/>
    <property type="molecule type" value="Genomic_DNA"/>
</dbReference>
<gene>
    <name evidence="1" type="ORF">EYF80_037069</name>
</gene>
<name>A0A4Z2GGZ3_9TELE</name>
<evidence type="ECO:0000313" key="1">
    <source>
        <dbReference type="EMBL" id="TNN52689.1"/>
    </source>
</evidence>
<sequence length="100" mass="10953">MLCDRTRGLQVQAGEGVESGLRPFSVTKKGLDYVSAPLSSGDLGLLLDLERDLDLDPLLEGGVRLLDLDLEDRDLEGDFVLLRLGVLDLDLDLDLDLESE</sequence>
<reference evidence="1 2" key="1">
    <citation type="submission" date="2019-03" db="EMBL/GenBank/DDBJ databases">
        <title>First draft genome of Liparis tanakae, snailfish: a comprehensive survey of snailfish specific genes.</title>
        <authorList>
            <person name="Kim W."/>
            <person name="Song I."/>
            <person name="Jeong J.-H."/>
            <person name="Kim D."/>
            <person name="Kim S."/>
            <person name="Ryu S."/>
            <person name="Song J.Y."/>
            <person name="Lee S.K."/>
        </authorList>
    </citation>
    <scope>NUCLEOTIDE SEQUENCE [LARGE SCALE GENOMIC DNA]</scope>
    <source>
        <tissue evidence="1">Muscle</tissue>
    </source>
</reference>
<protein>
    <submittedName>
        <fullName evidence="1">Uncharacterized protein</fullName>
    </submittedName>
</protein>
<organism evidence="1 2">
    <name type="scientific">Liparis tanakae</name>
    <name type="common">Tanaka's snailfish</name>
    <dbReference type="NCBI Taxonomy" id="230148"/>
    <lineage>
        <taxon>Eukaryota</taxon>
        <taxon>Metazoa</taxon>
        <taxon>Chordata</taxon>
        <taxon>Craniata</taxon>
        <taxon>Vertebrata</taxon>
        <taxon>Euteleostomi</taxon>
        <taxon>Actinopterygii</taxon>
        <taxon>Neopterygii</taxon>
        <taxon>Teleostei</taxon>
        <taxon>Neoteleostei</taxon>
        <taxon>Acanthomorphata</taxon>
        <taxon>Eupercaria</taxon>
        <taxon>Perciformes</taxon>
        <taxon>Cottioidei</taxon>
        <taxon>Cottales</taxon>
        <taxon>Liparidae</taxon>
        <taxon>Liparis</taxon>
    </lineage>
</organism>
<evidence type="ECO:0000313" key="2">
    <source>
        <dbReference type="Proteomes" id="UP000314294"/>
    </source>
</evidence>
<keyword evidence="2" id="KW-1185">Reference proteome</keyword>
<dbReference type="AlphaFoldDB" id="A0A4Z2GGZ3"/>
<comment type="caution">
    <text evidence="1">The sequence shown here is derived from an EMBL/GenBank/DDBJ whole genome shotgun (WGS) entry which is preliminary data.</text>
</comment>
<dbReference type="Proteomes" id="UP000314294">
    <property type="component" value="Unassembled WGS sequence"/>
</dbReference>
<accession>A0A4Z2GGZ3</accession>
<proteinExistence type="predicted"/>